<protein>
    <submittedName>
        <fullName evidence="2">Uncharacterized protein</fullName>
    </submittedName>
</protein>
<sequence length="278" mass="30873">MSQLPADTNADATGDTARSGRLALPAPRLPMQAARCQYEGLPIHARPPFGVLRPTRLIREHARERLTGVPGPGRPSAFEVGSWVTVRSAEEIRTTLDADDRLGGLWFTASQWSFCGGTYQVEHVVRRMLDDHYRMRRISRTVTLRGGTCAGAGAEDEGCGLGCALLFRDDWLRSAAAPTAVPAPQRFATVRSLQEIQQTLDPDGTLLGVPFHAAMARHVGRRLPVLRQVTPRALPRWQYPVGEWYQLDGLRCLGEPLAELGCDRQCALLWHRSWLTFE</sequence>
<dbReference type="Proteomes" id="UP000183015">
    <property type="component" value="Unassembled WGS sequence"/>
</dbReference>
<evidence type="ECO:0000256" key="1">
    <source>
        <dbReference type="SAM" id="MobiDB-lite"/>
    </source>
</evidence>
<reference evidence="3" key="1">
    <citation type="submission" date="2016-10" db="EMBL/GenBank/DDBJ databases">
        <authorList>
            <person name="Varghese N."/>
        </authorList>
    </citation>
    <scope>NUCLEOTIDE SEQUENCE [LARGE SCALE GENOMIC DNA]</scope>
    <source>
        <strain evidence="3">DSM 45096 / BCRC 16803 / CGMCC 4.1857 / CIP 109030 / JCM 12277 / KCTC 19219 / NBRC 100920 / 33214</strain>
    </source>
</reference>
<feature type="region of interest" description="Disordered" evidence="1">
    <location>
        <begin position="1"/>
        <end position="26"/>
    </location>
</feature>
<organism evidence="2 3">
    <name type="scientific">Streptacidiphilus jiangxiensis</name>
    <dbReference type="NCBI Taxonomy" id="235985"/>
    <lineage>
        <taxon>Bacteria</taxon>
        <taxon>Bacillati</taxon>
        <taxon>Actinomycetota</taxon>
        <taxon>Actinomycetes</taxon>
        <taxon>Kitasatosporales</taxon>
        <taxon>Streptomycetaceae</taxon>
        <taxon>Streptacidiphilus</taxon>
    </lineage>
</organism>
<accession>A0A1H7PPW9</accession>
<evidence type="ECO:0000313" key="3">
    <source>
        <dbReference type="Proteomes" id="UP000183015"/>
    </source>
</evidence>
<name>A0A1H7PPW9_STRJI</name>
<dbReference type="STRING" id="235985.SAMN05414137_10857"/>
<gene>
    <name evidence="2" type="ORF">SAMN05414137_10857</name>
</gene>
<keyword evidence="3" id="KW-1185">Reference proteome</keyword>
<feature type="compositionally biased region" description="Low complexity" evidence="1">
    <location>
        <begin position="1"/>
        <end position="17"/>
    </location>
</feature>
<dbReference type="AlphaFoldDB" id="A0A1H7PPW9"/>
<dbReference type="eggNOG" id="ENOG502ZK1C">
    <property type="taxonomic scope" value="Bacteria"/>
</dbReference>
<dbReference type="EMBL" id="FOAZ01000008">
    <property type="protein sequence ID" value="SEL37636.1"/>
    <property type="molecule type" value="Genomic_DNA"/>
</dbReference>
<dbReference type="OrthoDB" id="164665at2"/>
<proteinExistence type="predicted"/>
<evidence type="ECO:0000313" key="2">
    <source>
        <dbReference type="EMBL" id="SEL37636.1"/>
    </source>
</evidence>
<dbReference type="RefSeq" id="WP_042447807.1">
    <property type="nucleotide sequence ID" value="NZ_BBPN01000013.1"/>
</dbReference>